<feature type="compositionally biased region" description="Polar residues" evidence="2">
    <location>
        <begin position="316"/>
        <end position="338"/>
    </location>
</feature>
<keyword evidence="1" id="KW-0175">Coiled coil</keyword>
<dbReference type="Proteomes" id="UP000184330">
    <property type="component" value="Unassembled WGS sequence"/>
</dbReference>
<evidence type="ECO:0000313" key="4">
    <source>
        <dbReference type="Proteomes" id="UP000184330"/>
    </source>
</evidence>
<evidence type="ECO:0000313" key="3">
    <source>
        <dbReference type="EMBL" id="CZR69091.1"/>
    </source>
</evidence>
<evidence type="ECO:0000256" key="1">
    <source>
        <dbReference type="SAM" id="Coils"/>
    </source>
</evidence>
<sequence length="338" mass="38793">MSTTRRATSMQRQTSINLHLPPTQASLRIQSMLKTFSDCLYEGELNIRDLEFRSLSQVYAIERHIRKLDEVIEERDIARDQRDEAEQTVARLREKAKEDRAEYAVLKKKLSEEKKSILEQCVAEKTKADQLSAKIGKLEKEKVEMEGRCERAGKTITINTTLCEALLKSETTKSQLSLENQRLRNENVILYEQNSTPSKAKDDLSASNTKWEEDNKQVMKDKIDSDAMIQHLNAQLDKREGDLRDLGNKVELWRQDVVHHQETNEQQKHSVNAFQREIKSLTRSNDQLQAKLSRVVARVIEAVADGEEPPQKRLKMSQTPGGSGSMRSPQSPRLNSDH</sequence>
<dbReference type="AlphaFoldDB" id="A0A1L7XVN6"/>
<protein>
    <submittedName>
        <fullName evidence="3">Uncharacterized protein</fullName>
    </submittedName>
</protein>
<evidence type="ECO:0000256" key="2">
    <source>
        <dbReference type="SAM" id="MobiDB-lite"/>
    </source>
</evidence>
<name>A0A1L7XVN6_9HELO</name>
<proteinExistence type="predicted"/>
<accession>A0A1L7XVN6</accession>
<feature type="coiled-coil region" evidence="1">
    <location>
        <begin position="61"/>
        <end position="193"/>
    </location>
</feature>
<organism evidence="3 4">
    <name type="scientific">Phialocephala subalpina</name>
    <dbReference type="NCBI Taxonomy" id="576137"/>
    <lineage>
        <taxon>Eukaryota</taxon>
        <taxon>Fungi</taxon>
        <taxon>Dikarya</taxon>
        <taxon>Ascomycota</taxon>
        <taxon>Pezizomycotina</taxon>
        <taxon>Leotiomycetes</taxon>
        <taxon>Helotiales</taxon>
        <taxon>Mollisiaceae</taxon>
        <taxon>Phialocephala</taxon>
        <taxon>Phialocephala fortinii species complex</taxon>
    </lineage>
</organism>
<reference evidence="3 4" key="1">
    <citation type="submission" date="2016-03" db="EMBL/GenBank/DDBJ databases">
        <authorList>
            <person name="Ploux O."/>
        </authorList>
    </citation>
    <scope>NUCLEOTIDE SEQUENCE [LARGE SCALE GENOMIC DNA]</scope>
    <source>
        <strain evidence="3 4">UAMH 11012</strain>
    </source>
</reference>
<dbReference type="OrthoDB" id="10412211at2759"/>
<keyword evidence="4" id="KW-1185">Reference proteome</keyword>
<feature type="region of interest" description="Disordered" evidence="2">
    <location>
        <begin position="304"/>
        <end position="338"/>
    </location>
</feature>
<dbReference type="EMBL" id="FJOG01000065">
    <property type="protein sequence ID" value="CZR69091.1"/>
    <property type="molecule type" value="Genomic_DNA"/>
</dbReference>
<feature type="coiled-coil region" evidence="1">
    <location>
        <begin position="229"/>
        <end position="298"/>
    </location>
</feature>
<gene>
    <name evidence="3" type="ORF">PAC_18992</name>
</gene>